<evidence type="ECO:0000313" key="3">
    <source>
        <dbReference type="EMBL" id="EJU04587.1"/>
    </source>
</evidence>
<dbReference type="HOGENOM" id="CLU_054794_1_0_1"/>
<keyword evidence="1" id="KW-1133">Transmembrane helix</keyword>
<dbReference type="Pfam" id="PF01243">
    <property type="entry name" value="PNPOx_N"/>
    <property type="match status" value="1"/>
</dbReference>
<dbReference type="InterPro" id="IPR011576">
    <property type="entry name" value="Pyridox_Oxase_N"/>
</dbReference>
<dbReference type="OMA" id="RITLMWC"/>
<dbReference type="Gene3D" id="2.30.110.10">
    <property type="entry name" value="Electron Transport, Fmn-binding Protein, Chain A"/>
    <property type="match status" value="1"/>
</dbReference>
<dbReference type="SUPFAM" id="SSF50475">
    <property type="entry name" value="FMN-binding split barrel"/>
    <property type="match status" value="1"/>
</dbReference>
<organism evidence="3 4">
    <name type="scientific">Dacryopinax primogenitus (strain DJM 731)</name>
    <name type="common">Brown rot fungus</name>
    <dbReference type="NCBI Taxonomy" id="1858805"/>
    <lineage>
        <taxon>Eukaryota</taxon>
        <taxon>Fungi</taxon>
        <taxon>Dikarya</taxon>
        <taxon>Basidiomycota</taxon>
        <taxon>Agaricomycotina</taxon>
        <taxon>Dacrymycetes</taxon>
        <taxon>Dacrymycetales</taxon>
        <taxon>Dacrymycetaceae</taxon>
        <taxon>Dacryopinax</taxon>
    </lineage>
</organism>
<feature type="domain" description="Pyridoxamine 5'-phosphate oxidase N-terminal" evidence="2">
    <location>
        <begin position="9"/>
        <end position="140"/>
    </location>
</feature>
<keyword evidence="1" id="KW-0812">Transmembrane</keyword>
<keyword evidence="1" id="KW-0472">Membrane</keyword>
<feature type="transmembrane region" description="Helical" evidence="1">
    <location>
        <begin position="223"/>
        <end position="243"/>
    </location>
</feature>
<dbReference type="Proteomes" id="UP000030653">
    <property type="component" value="Unassembled WGS sequence"/>
</dbReference>
<keyword evidence="4" id="KW-1185">Reference proteome</keyword>
<evidence type="ECO:0000256" key="1">
    <source>
        <dbReference type="SAM" id="Phobius"/>
    </source>
</evidence>
<dbReference type="AlphaFoldDB" id="M5GDJ9"/>
<dbReference type="RefSeq" id="XP_040631481.1">
    <property type="nucleotide sequence ID" value="XM_040776137.1"/>
</dbReference>
<evidence type="ECO:0000313" key="4">
    <source>
        <dbReference type="Proteomes" id="UP000030653"/>
    </source>
</evidence>
<name>M5GDJ9_DACPD</name>
<dbReference type="GeneID" id="63691199"/>
<sequence>MPTYYPSIPEELGEWAMRQPLFWVASAPRAGQHINLSPKGYATFAVLGPNLAAYLDHTGSGAETAAHLYENGRITLGWCSFEKGPRIMRIWCKGRVVEVQTKEFDDLMRKIKAVQKRLGVDLGYGEQADGVRAIVVLEVFRCGTSCGYGVPLFDGTFSERPTMDDFVTKLVAKNGLTKYRTEWNVRSHDGLTGLRQARREGGKWLPLGEMVAWMRMMWGLRDAVLLGIVLGVLGMVLLGKVQAMGGLRALMVL</sequence>
<dbReference type="PANTHER" id="PTHR39336">
    <property type="entry name" value="PYRIDOXAMINE PHOSPHATE OXIDASE FAMILY PROTEIN (AFU_ORTHOLOGUE AFUA_6G11440)"/>
    <property type="match status" value="1"/>
</dbReference>
<dbReference type="STRING" id="1858805.M5GDJ9"/>
<dbReference type="PANTHER" id="PTHR39336:SF1">
    <property type="entry name" value="PYRIDOXAMINE PHOSPHATE OXIDASE FAMILY PROTEIN (AFU_ORTHOLOGUE AFUA_6G11440)"/>
    <property type="match status" value="1"/>
</dbReference>
<accession>M5GDJ9</accession>
<dbReference type="OrthoDB" id="539398at2759"/>
<dbReference type="EMBL" id="JH795857">
    <property type="protein sequence ID" value="EJU04587.1"/>
    <property type="molecule type" value="Genomic_DNA"/>
</dbReference>
<protein>
    <recommendedName>
        <fullName evidence="2">Pyridoxamine 5'-phosphate oxidase N-terminal domain-containing protein</fullName>
    </recommendedName>
</protein>
<evidence type="ECO:0000259" key="2">
    <source>
        <dbReference type="Pfam" id="PF01243"/>
    </source>
</evidence>
<proteinExistence type="predicted"/>
<gene>
    <name evidence="3" type="ORF">DACRYDRAFT_75451</name>
</gene>
<dbReference type="InterPro" id="IPR012349">
    <property type="entry name" value="Split_barrel_FMN-bd"/>
</dbReference>
<reference evidence="3 4" key="1">
    <citation type="journal article" date="2012" name="Science">
        <title>The Paleozoic origin of enzymatic lignin decomposition reconstructed from 31 fungal genomes.</title>
        <authorList>
            <person name="Floudas D."/>
            <person name="Binder M."/>
            <person name="Riley R."/>
            <person name="Barry K."/>
            <person name="Blanchette R.A."/>
            <person name="Henrissat B."/>
            <person name="Martinez A.T."/>
            <person name="Otillar R."/>
            <person name="Spatafora J.W."/>
            <person name="Yadav J.S."/>
            <person name="Aerts A."/>
            <person name="Benoit I."/>
            <person name="Boyd A."/>
            <person name="Carlson A."/>
            <person name="Copeland A."/>
            <person name="Coutinho P.M."/>
            <person name="de Vries R.P."/>
            <person name="Ferreira P."/>
            <person name="Findley K."/>
            <person name="Foster B."/>
            <person name="Gaskell J."/>
            <person name="Glotzer D."/>
            <person name="Gorecki P."/>
            <person name="Heitman J."/>
            <person name="Hesse C."/>
            <person name="Hori C."/>
            <person name="Igarashi K."/>
            <person name="Jurgens J.A."/>
            <person name="Kallen N."/>
            <person name="Kersten P."/>
            <person name="Kohler A."/>
            <person name="Kuees U."/>
            <person name="Kumar T.K.A."/>
            <person name="Kuo A."/>
            <person name="LaButti K."/>
            <person name="Larrondo L.F."/>
            <person name="Lindquist E."/>
            <person name="Ling A."/>
            <person name="Lombard V."/>
            <person name="Lucas S."/>
            <person name="Lundell T."/>
            <person name="Martin R."/>
            <person name="McLaughlin D.J."/>
            <person name="Morgenstern I."/>
            <person name="Morin E."/>
            <person name="Murat C."/>
            <person name="Nagy L.G."/>
            <person name="Nolan M."/>
            <person name="Ohm R.A."/>
            <person name="Patyshakuliyeva A."/>
            <person name="Rokas A."/>
            <person name="Ruiz-Duenas F.J."/>
            <person name="Sabat G."/>
            <person name="Salamov A."/>
            <person name="Samejima M."/>
            <person name="Schmutz J."/>
            <person name="Slot J.C."/>
            <person name="St John F."/>
            <person name="Stenlid J."/>
            <person name="Sun H."/>
            <person name="Sun S."/>
            <person name="Syed K."/>
            <person name="Tsang A."/>
            <person name="Wiebenga A."/>
            <person name="Young D."/>
            <person name="Pisabarro A."/>
            <person name="Eastwood D.C."/>
            <person name="Martin F."/>
            <person name="Cullen D."/>
            <person name="Grigoriev I.V."/>
            <person name="Hibbett D.S."/>
        </authorList>
    </citation>
    <scope>NUCLEOTIDE SEQUENCE [LARGE SCALE GENOMIC DNA]</scope>
    <source>
        <strain evidence="3 4">DJM-731 SS1</strain>
    </source>
</reference>